<dbReference type="CDD" id="cd16352">
    <property type="entry name" value="CheD"/>
    <property type="match status" value="1"/>
</dbReference>
<dbReference type="Gene3D" id="3.30.1330.200">
    <property type="match status" value="1"/>
</dbReference>
<dbReference type="SUPFAM" id="SSF64438">
    <property type="entry name" value="CNF1/YfiH-like putative cysteine hydrolases"/>
    <property type="match status" value="1"/>
</dbReference>
<dbReference type="GO" id="GO:0006935">
    <property type="term" value="P:chemotaxis"/>
    <property type="evidence" value="ECO:0007669"/>
    <property type="project" value="UniProtKB-KW"/>
</dbReference>
<dbReference type="InterPro" id="IPR005659">
    <property type="entry name" value="Chemorcpt_Glu_NH3ase_CheD"/>
</dbReference>
<proteinExistence type="inferred from homology"/>
<dbReference type="GO" id="GO:0050568">
    <property type="term" value="F:protein-glutamine glutaminase activity"/>
    <property type="evidence" value="ECO:0007669"/>
    <property type="project" value="InterPro"/>
</dbReference>
<evidence type="ECO:0000256" key="2">
    <source>
        <dbReference type="ARBA" id="ARBA00022801"/>
    </source>
</evidence>
<dbReference type="EMBL" id="UOFE01000028">
    <property type="protein sequence ID" value="VAW52514.1"/>
    <property type="molecule type" value="Genomic_DNA"/>
</dbReference>
<dbReference type="AlphaFoldDB" id="A0A3B0X983"/>
<protein>
    <submittedName>
        <fullName evidence="3">Chemotaxis protein CheD</fullName>
    </submittedName>
</protein>
<dbReference type="InterPro" id="IPR011324">
    <property type="entry name" value="Cytotoxic_necrot_fac-like_cat"/>
</dbReference>
<sequence>MLHSDNKVFLHPGEFFFMKEAAHVHTILGSCIAITLWHPKLHIGGMCHFTLPKNPHKMHKSTTLDGRYADDVLQMFKQATKKFGTSISDYDAKIFGGGNMIRTEGQNIEDSIGSKNAAAAMQLLMEENVPIQVAHVGEFGHRRIVFDVDSGDVWVRHTEMSGARLGSINGKI</sequence>
<reference evidence="3" key="1">
    <citation type="submission" date="2018-06" db="EMBL/GenBank/DDBJ databases">
        <authorList>
            <person name="Zhirakovskaya E."/>
        </authorList>
    </citation>
    <scope>NUCLEOTIDE SEQUENCE</scope>
</reference>
<organism evidence="3">
    <name type="scientific">hydrothermal vent metagenome</name>
    <dbReference type="NCBI Taxonomy" id="652676"/>
    <lineage>
        <taxon>unclassified sequences</taxon>
        <taxon>metagenomes</taxon>
        <taxon>ecological metagenomes</taxon>
    </lineage>
</organism>
<dbReference type="Pfam" id="PF03975">
    <property type="entry name" value="CheD"/>
    <property type="match status" value="1"/>
</dbReference>
<dbReference type="PANTHER" id="PTHR35147:SF3">
    <property type="entry name" value="CHEMORECEPTOR GLUTAMINE DEAMIDASE CHED 1-RELATED"/>
    <property type="match status" value="1"/>
</dbReference>
<name>A0A3B0X983_9ZZZZ</name>
<dbReference type="PROSITE" id="PS51257">
    <property type="entry name" value="PROKAR_LIPOPROTEIN"/>
    <property type="match status" value="1"/>
</dbReference>
<dbReference type="InterPro" id="IPR038592">
    <property type="entry name" value="CheD-like_sf"/>
</dbReference>
<evidence type="ECO:0000256" key="1">
    <source>
        <dbReference type="ARBA" id="ARBA00022500"/>
    </source>
</evidence>
<accession>A0A3B0X983</accession>
<gene>
    <name evidence="3" type="ORF">MNBD_GAMMA05-1105</name>
</gene>
<dbReference type="PANTHER" id="PTHR35147">
    <property type="entry name" value="CHEMORECEPTOR GLUTAMINE DEAMIDASE CHED-RELATED"/>
    <property type="match status" value="1"/>
</dbReference>
<keyword evidence="2" id="KW-0378">Hydrolase</keyword>
<evidence type="ECO:0000313" key="3">
    <source>
        <dbReference type="EMBL" id="VAW52514.1"/>
    </source>
</evidence>
<keyword evidence="1" id="KW-0145">Chemotaxis</keyword>
<dbReference type="HAMAP" id="MF_01440">
    <property type="entry name" value="CheD"/>
    <property type="match status" value="1"/>
</dbReference>